<gene>
    <name evidence="1" type="ORF">QBC35DRAFT_12816</name>
</gene>
<dbReference type="AlphaFoldDB" id="A0AAN6X4W0"/>
<dbReference type="Proteomes" id="UP001302126">
    <property type="component" value="Unassembled WGS sequence"/>
</dbReference>
<name>A0AAN6X4W0_9PEZI</name>
<evidence type="ECO:0000313" key="1">
    <source>
        <dbReference type="EMBL" id="KAK4191427.1"/>
    </source>
</evidence>
<accession>A0AAN6X4W0</accession>
<protein>
    <submittedName>
        <fullName evidence="1">Uncharacterized protein</fullName>
    </submittedName>
</protein>
<proteinExistence type="predicted"/>
<comment type="caution">
    <text evidence="1">The sequence shown here is derived from an EMBL/GenBank/DDBJ whole genome shotgun (WGS) entry which is preliminary data.</text>
</comment>
<reference evidence="1" key="2">
    <citation type="submission" date="2023-05" db="EMBL/GenBank/DDBJ databases">
        <authorList>
            <consortium name="Lawrence Berkeley National Laboratory"/>
            <person name="Steindorff A."/>
            <person name="Hensen N."/>
            <person name="Bonometti L."/>
            <person name="Westerberg I."/>
            <person name="Brannstrom I.O."/>
            <person name="Guillou S."/>
            <person name="Cros-Aarteil S."/>
            <person name="Calhoun S."/>
            <person name="Haridas S."/>
            <person name="Kuo A."/>
            <person name="Mondo S."/>
            <person name="Pangilinan J."/>
            <person name="Riley R."/>
            <person name="Labutti K."/>
            <person name="Andreopoulos B."/>
            <person name="Lipzen A."/>
            <person name="Chen C."/>
            <person name="Yanf M."/>
            <person name="Daum C."/>
            <person name="Ng V."/>
            <person name="Clum A."/>
            <person name="Ohm R."/>
            <person name="Martin F."/>
            <person name="Silar P."/>
            <person name="Natvig D."/>
            <person name="Lalanne C."/>
            <person name="Gautier V."/>
            <person name="Ament-Velasquez S.L."/>
            <person name="Kruys A."/>
            <person name="Hutchinson M.I."/>
            <person name="Powell A.J."/>
            <person name="Barry K."/>
            <person name="Miller A.N."/>
            <person name="Grigoriev I.V."/>
            <person name="Debuchy R."/>
            <person name="Gladieux P."/>
            <person name="Thoren M.H."/>
            <person name="Johannesson H."/>
        </authorList>
    </citation>
    <scope>NUCLEOTIDE SEQUENCE</scope>
    <source>
        <strain evidence="1">PSN309</strain>
    </source>
</reference>
<dbReference type="EMBL" id="MU864359">
    <property type="protein sequence ID" value="KAK4191427.1"/>
    <property type="molecule type" value="Genomic_DNA"/>
</dbReference>
<keyword evidence="2" id="KW-1185">Reference proteome</keyword>
<organism evidence="1 2">
    <name type="scientific">Podospora australis</name>
    <dbReference type="NCBI Taxonomy" id="1536484"/>
    <lineage>
        <taxon>Eukaryota</taxon>
        <taxon>Fungi</taxon>
        <taxon>Dikarya</taxon>
        <taxon>Ascomycota</taxon>
        <taxon>Pezizomycotina</taxon>
        <taxon>Sordariomycetes</taxon>
        <taxon>Sordariomycetidae</taxon>
        <taxon>Sordariales</taxon>
        <taxon>Podosporaceae</taxon>
        <taxon>Podospora</taxon>
    </lineage>
</organism>
<sequence>MKSSVQSDGRLPRFLEALRTAPHISTWRWHCDWGRSSTPQIGGGSGEPSPTSPSSFHLEDLISQQRIYGSLSYELRSSPAICAQIPKQPREQKGLYGQHPVSLQGSYARQKIATIAHGMQMTKDPSPVLSCKELSIAYSPAPLPPKQSMISAVGKPGSALPLFDPILALSIGAVQSGLHHIGAVPVDGRRRSCKECKSRCKTRLD</sequence>
<reference evidence="1" key="1">
    <citation type="journal article" date="2023" name="Mol. Phylogenet. Evol.">
        <title>Genome-scale phylogeny and comparative genomics of the fungal order Sordariales.</title>
        <authorList>
            <person name="Hensen N."/>
            <person name="Bonometti L."/>
            <person name="Westerberg I."/>
            <person name="Brannstrom I.O."/>
            <person name="Guillou S."/>
            <person name="Cros-Aarteil S."/>
            <person name="Calhoun S."/>
            <person name="Haridas S."/>
            <person name="Kuo A."/>
            <person name="Mondo S."/>
            <person name="Pangilinan J."/>
            <person name="Riley R."/>
            <person name="LaButti K."/>
            <person name="Andreopoulos B."/>
            <person name="Lipzen A."/>
            <person name="Chen C."/>
            <person name="Yan M."/>
            <person name="Daum C."/>
            <person name="Ng V."/>
            <person name="Clum A."/>
            <person name="Steindorff A."/>
            <person name="Ohm R.A."/>
            <person name="Martin F."/>
            <person name="Silar P."/>
            <person name="Natvig D.O."/>
            <person name="Lalanne C."/>
            <person name="Gautier V."/>
            <person name="Ament-Velasquez S.L."/>
            <person name="Kruys A."/>
            <person name="Hutchinson M.I."/>
            <person name="Powell A.J."/>
            <person name="Barry K."/>
            <person name="Miller A.N."/>
            <person name="Grigoriev I.V."/>
            <person name="Debuchy R."/>
            <person name="Gladieux P."/>
            <person name="Hiltunen Thoren M."/>
            <person name="Johannesson H."/>
        </authorList>
    </citation>
    <scope>NUCLEOTIDE SEQUENCE</scope>
    <source>
        <strain evidence="1">PSN309</strain>
    </source>
</reference>
<evidence type="ECO:0000313" key="2">
    <source>
        <dbReference type="Proteomes" id="UP001302126"/>
    </source>
</evidence>